<keyword evidence="7" id="KW-1185">Reference proteome</keyword>
<dbReference type="Gene3D" id="3.20.20.10">
    <property type="entry name" value="Alanine racemase"/>
    <property type="match status" value="1"/>
</dbReference>
<dbReference type="CDD" id="cd00635">
    <property type="entry name" value="PLPDE_III_YBL036c_like"/>
    <property type="match status" value="1"/>
</dbReference>
<dbReference type="NCBIfam" id="TIGR00044">
    <property type="entry name" value="YggS family pyridoxal phosphate-dependent enzyme"/>
    <property type="match status" value="1"/>
</dbReference>
<dbReference type="HAMAP" id="MF_02087">
    <property type="entry name" value="PLP_homeostasis"/>
    <property type="match status" value="1"/>
</dbReference>
<comment type="similarity">
    <text evidence="2 4">Belongs to the pyridoxal phosphate-binding protein YggS/PROSC family.</text>
</comment>
<evidence type="ECO:0000256" key="2">
    <source>
        <dbReference type="HAMAP-Rule" id="MF_02087"/>
    </source>
</evidence>
<accession>A0A5B7SP05</accession>
<dbReference type="FunFam" id="3.20.20.10:FF:000018">
    <property type="entry name" value="Pyridoxal phosphate homeostasis protein"/>
    <property type="match status" value="1"/>
</dbReference>
<reference evidence="6 7" key="1">
    <citation type="submission" date="2019-05" db="EMBL/GenBank/DDBJ databases">
        <title>Genome sequencing of F202Z8.</title>
        <authorList>
            <person name="Kwon Y.M."/>
        </authorList>
    </citation>
    <scope>NUCLEOTIDE SEQUENCE [LARGE SCALE GENOMIC DNA]</scope>
    <source>
        <strain evidence="6 7">F202Z8</strain>
    </source>
</reference>
<dbReference type="RefSeq" id="WP_138852593.1">
    <property type="nucleotide sequence ID" value="NZ_CP040710.1"/>
</dbReference>
<dbReference type="Proteomes" id="UP000310017">
    <property type="component" value="Chromosome"/>
</dbReference>
<organism evidence="6 7">
    <name type="scientific">Aggregatimonas sangjinii</name>
    <dbReference type="NCBI Taxonomy" id="2583587"/>
    <lineage>
        <taxon>Bacteria</taxon>
        <taxon>Pseudomonadati</taxon>
        <taxon>Bacteroidota</taxon>
        <taxon>Flavobacteriia</taxon>
        <taxon>Flavobacteriales</taxon>
        <taxon>Flavobacteriaceae</taxon>
        <taxon>Aggregatimonas</taxon>
    </lineage>
</organism>
<dbReference type="GO" id="GO:0030170">
    <property type="term" value="F:pyridoxal phosphate binding"/>
    <property type="evidence" value="ECO:0007669"/>
    <property type="project" value="UniProtKB-UniRule"/>
</dbReference>
<dbReference type="InterPro" id="IPR011078">
    <property type="entry name" value="PyrdxlP_homeostasis"/>
</dbReference>
<dbReference type="SUPFAM" id="SSF51419">
    <property type="entry name" value="PLP-binding barrel"/>
    <property type="match status" value="1"/>
</dbReference>
<evidence type="ECO:0000313" key="6">
    <source>
        <dbReference type="EMBL" id="QCX00247.1"/>
    </source>
</evidence>
<gene>
    <name evidence="6" type="ORF">FGM00_09035</name>
</gene>
<evidence type="ECO:0000256" key="3">
    <source>
        <dbReference type="PIRSR" id="PIRSR004848-1"/>
    </source>
</evidence>
<dbReference type="OrthoDB" id="9804072at2"/>
<proteinExistence type="inferred from homology"/>
<dbReference type="Pfam" id="PF01168">
    <property type="entry name" value="Ala_racemase_N"/>
    <property type="match status" value="1"/>
</dbReference>
<dbReference type="KEGG" id="asag:FGM00_09035"/>
<dbReference type="AlphaFoldDB" id="A0A5B7SP05"/>
<feature type="domain" description="Alanine racemase N-terminal" evidence="5">
    <location>
        <begin position="3"/>
        <end position="216"/>
    </location>
</feature>
<evidence type="ECO:0000313" key="7">
    <source>
        <dbReference type="Proteomes" id="UP000310017"/>
    </source>
</evidence>
<dbReference type="EMBL" id="CP040710">
    <property type="protein sequence ID" value="QCX00247.1"/>
    <property type="molecule type" value="Genomic_DNA"/>
</dbReference>
<sequence>MSITQNLNKIKRSLPSGVTLVAVSKTKPEADLMEAYNAGQRIFGENKVQEMTRKWESMPKDIQWHMIGHVQRNKVKYMAEYVALVHGVDSFRLLKEINKQALKHNRVVDCLLQMHIAEEDSKFGLDADELKQILASDEFQQLKNVRISGLMGMATFTDDQVQIRREFKTLKKIFDKTKETLPEIDILSMGMSGDYQIAIEEGANMVRIGSSIFGARNGH</sequence>
<evidence type="ECO:0000256" key="4">
    <source>
        <dbReference type="RuleBase" id="RU004514"/>
    </source>
</evidence>
<protein>
    <recommendedName>
        <fullName evidence="2">Pyridoxal phosphate homeostasis protein</fullName>
        <shortName evidence="2">PLP homeostasis protein</shortName>
    </recommendedName>
</protein>
<comment type="cofactor">
    <cofactor evidence="3">
        <name>pyridoxal 5'-phosphate</name>
        <dbReference type="ChEBI" id="CHEBI:597326"/>
    </cofactor>
</comment>
<dbReference type="InterPro" id="IPR029066">
    <property type="entry name" value="PLP-binding_barrel"/>
</dbReference>
<evidence type="ECO:0000259" key="5">
    <source>
        <dbReference type="Pfam" id="PF01168"/>
    </source>
</evidence>
<feature type="modified residue" description="N6-(pyridoxal phosphate)lysine" evidence="2 3">
    <location>
        <position position="25"/>
    </location>
</feature>
<keyword evidence="1 2" id="KW-0663">Pyridoxal phosphate</keyword>
<name>A0A5B7SP05_9FLAO</name>
<dbReference type="InterPro" id="IPR001608">
    <property type="entry name" value="Ala_racemase_N"/>
</dbReference>
<dbReference type="PANTHER" id="PTHR10146">
    <property type="entry name" value="PROLINE SYNTHETASE CO-TRANSCRIBED BACTERIAL HOMOLOG PROTEIN"/>
    <property type="match status" value="1"/>
</dbReference>
<evidence type="ECO:0000256" key="1">
    <source>
        <dbReference type="ARBA" id="ARBA00022898"/>
    </source>
</evidence>
<dbReference type="PIRSF" id="PIRSF004848">
    <property type="entry name" value="YBL036c_PLPDEIII"/>
    <property type="match status" value="1"/>
</dbReference>
<dbReference type="PANTHER" id="PTHR10146:SF14">
    <property type="entry name" value="PYRIDOXAL PHOSPHATE HOMEOSTASIS PROTEIN"/>
    <property type="match status" value="1"/>
</dbReference>
<comment type="function">
    <text evidence="2">Pyridoxal 5'-phosphate (PLP)-binding protein, which is involved in PLP homeostasis.</text>
</comment>